<dbReference type="InterPro" id="IPR000843">
    <property type="entry name" value="HTH_LacI"/>
</dbReference>
<name>A0ABW0GHY3_9MICO</name>
<keyword evidence="2 5" id="KW-0238">DNA-binding</keyword>
<keyword evidence="3" id="KW-0804">Transcription</keyword>
<dbReference type="PROSITE" id="PS00356">
    <property type="entry name" value="HTH_LACI_1"/>
    <property type="match status" value="1"/>
</dbReference>
<reference evidence="6" key="1">
    <citation type="journal article" date="2019" name="Int. J. Syst. Evol. Microbiol.">
        <title>The Global Catalogue of Microorganisms (GCM) 10K type strain sequencing project: providing services to taxonomists for standard genome sequencing and annotation.</title>
        <authorList>
            <consortium name="The Broad Institute Genomics Platform"/>
            <consortium name="The Broad Institute Genome Sequencing Center for Infectious Disease"/>
            <person name="Wu L."/>
            <person name="Ma J."/>
        </authorList>
    </citation>
    <scope>NUCLEOTIDE SEQUENCE [LARGE SCALE GENOMIC DNA]</scope>
    <source>
        <strain evidence="6">CCUG 43114</strain>
    </source>
</reference>
<accession>A0ABW0GHY3</accession>
<evidence type="ECO:0000256" key="2">
    <source>
        <dbReference type="ARBA" id="ARBA00023125"/>
    </source>
</evidence>
<keyword evidence="1" id="KW-0805">Transcription regulation</keyword>
<dbReference type="Gene3D" id="3.40.50.2300">
    <property type="match status" value="2"/>
</dbReference>
<evidence type="ECO:0000256" key="3">
    <source>
        <dbReference type="ARBA" id="ARBA00023163"/>
    </source>
</evidence>
<comment type="caution">
    <text evidence="5">The sequence shown here is derived from an EMBL/GenBank/DDBJ whole genome shotgun (WGS) entry which is preliminary data.</text>
</comment>
<dbReference type="SMART" id="SM00354">
    <property type="entry name" value="HTH_LACI"/>
    <property type="match status" value="1"/>
</dbReference>
<dbReference type="Proteomes" id="UP001596122">
    <property type="component" value="Unassembled WGS sequence"/>
</dbReference>
<dbReference type="CDD" id="cd01392">
    <property type="entry name" value="HTH_LacI"/>
    <property type="match status" value="1"/>
</dbReference>
<evidence type="ECO:0000313" key="6">
    <source>
        <dbReference type="Proteomes" id="UP001596122"/>
    </source>
</evidence>
<dbReference type="PANTHER" id="PTHR30146:SF109">
    <property type="entry name" value="HTH-TYPE TRANSCRIPTIONAL REGULATOR GALS"/>
    <property type="match status" value="1"/>
</dbReference>
<sequence length="352" mass="37555">MRATTPAPAGRAAGARRPRIKDVAAAAGVSPQTVSNVINARGRFTDATRDRVEQAIADLGFRPNQYAKSLRTRRTTMIGFDLSGTQMSVRNPFTLSFLHALVHAAALRGYRVLTFTHDAPGADDLRESSVDALVDGFVLNDSTPADPRPRVLHERGIPFVVVGRTASDLPAAWVDVDNRAAMRAPVDHLVGRGFHRFAFLGYDTHDYWDVDRLVGTEEHLARHGLPLASTVLVDPAGAGVREAVVDLLSGDDRPDAVVTSSDSLAVVVAQLAPGLGLRMGTDLGLTGFDAGPLAGMTEPPLASVRIPVEEIAELSIERLVRRLEGEEARDGLLVDTELVTDPTRPGAGTSDG</sequence>
<dbReference type="GO" id="GO:0003677">
    <property type="term" value="F:DNA binding"/>
    <property type="evidence" value="ECO:0007669"/>
    <property type="project" value="UniProtKB-KW"/>
</dbReference>
<organism evidence="5 6">
    <name type="scientific">Aquipuribacter nitratireducens</name>
    <dbReference type="NCBI Taxonomy" id="650104"/>
    <lineage>
        <taxon>Bacteria</taxon>
        <taxon>Bacillati</taxon>
        <taxon>Actinomycetota</taxon>
        <taxon>Actinomycetes</taxon>
        <taxon>Micrococcales</taxon>
        <taxon>Intrasporangiaceae</taxon>
        <taxon>Aquipuribacter</taxon>
    </lineage>
</organism>
<gene>
    <name evidence="5" type="ORF">ACFPJ6_01485</name>
</gene>
<proteinExistence type="predicted"/>
<feature type="domain" description="HTH lacI-type" evidence="4">
    <location>
        <begin position="18"/>
        <end position="72"/>
    </location>
</feature>
<dbReference type="InterPro" id="IPR028082">
    <property type="entry name" value="Peripla_BP_I"/>
</dbReference>
<dbReference type="SUPFAM" id="SSF53822">
    <property type="entry name" value="Periplasmic binding protein-like I"/>
    <property type="match status" value="1"/>
</dbReference>
<dbReference type="Gene3D" id="1.10.260.40">
    <property type="entry name" value="lambda repressor-like DNA-binding domains"/>
    <property type="match status" value="1"/>
</dbReference>
<evidence type="ECO:0000259" key="4">
    <source>
        <dbReference type="PROSITE" id="PS50932"/>
    </source>
</evidence>
<dbReference type="InterPro" id="IPR010982">
    <property type="entry name" value="Lambda_DNA-bd_dom_sf"/>
</dbReference>
<dbReference type="PROSITE" id="PS50932">
    <property type="entry name" value="HTH_LACI_2"/>
    <property type="match status" value="1"/>
</dbReference>
<evidence type="ECO:0000313" key="5">
    <source>
        <dbReference type="EMBL" id="MFC5379453.1"/>
    </source>
</evidence>
<dbReference type="Pfam" id="PF13377">
    <property type="entry name" value="Peripla_BP_3"/>
    <property type="match status" value="1"/>
</dbReference>
<dbReference type="Pfam" id="PF00356">
    <property type="entry name" value="LacI"/>
    <property type="match status" value="1"/>
</dbReference>
<dbReference type="EMBL" id="JBHSLD010000001">
    <property type="protein sequence ID" value="MFC5379453.1"/>
    <property type="molecule type" value="Genomic_DNA"/>
</dbReference>
<dbReference type="InterPro" id="IPR046335">
    <property type="entry name" value="LacI/GalR-like_sensor"/>
</dbReference>
<dbReference type="RefSeq" id="WP_340266346.1">
    <property type="nucleotide sequence ID" value="NZ_JBBEOG010000001.1"/>
</dbReference>
<dbReference type="SUPFAM" id="SSF47413">
    <property type="entry name" value="lambda repressor-like DNA-binding domains"/>
    <property type="match status" value="1"/>
</dbReference>
<keyword evidence="6" id="KW-1185">Reference proteome</keyword>
<dbReference type="PANTHER" id="PTHR30146">
    <property type="entry name" value="LACI-RELATED TRANSCRIPTIONAL REPRESSOR"/>
    <property type="match status" value="1"/>
</dbReference>
<evidence type="ECO:0000256" key="1">
    <source>
        <dbReference type="ARBA" id="ARBA00023015"/>
    </source>
</evidence>
<protein>
    <submittedName>
        <fullName evidence="5">LacI family DNA-binding transcriptional regulator</fullName>
    </submittedName>
</protein>